<keyword evidence="1" id="KW-0805">Transcription regulation</keyword>
<evidence type="ECO:0000256" key="3">
    <source>
        <dbReference type="ARBA" id="ARBA00023163"/>
    </source>
</evidence>
<dbReference type="InterPro" id="IPR012318">
    <property type="entry name" value="HTH_CRP"/>
</dbReference>
<dbReference type="RefSeq" id="WP_271011290.1">
    <property type="nucleotide sequence ID" value="NZ_JAQIFT010000016.1"/>
</dbReference>
<evidence type="ECO:0000259" key="4">
    <source>
        <dbReference type="PROSITE" id="PS50042"/>
    </source>
</evidence>
<dbReference type="Proteomes" id="UP001169242">
    <property type="component" value="Unassembled WGS sequence"/>
</dbReference>
<dbReference type="SUPFAM" id="SSF51206">
    <property type="entry name" value="cAMP-binding domain-like"/>
    <property type="match status" value="1"/>
</dbReference>
<dbReference type="SUPFAM" id="SSF46785">
    <property type="entry name" value="Winged helix' DNA-binding domain"/>
    <property type="match status" value="1"/>
</dbReference>
<dbReference type="PRINTS" id="PR00034">
    <property type="entry name" value="HTHCRP"/>
</dbReference>
<sequence>MTKVIEAVQKSVLFNEIDTIYTESLLGCLNLKTKKYNEGEFIIRLHSVIEEVSIVVEGEVEIIKENRAGDRMIVGVLGTGEIFGEGIVCTKKRMSPVSVRAKTNTEVAFIPYEKILMTCGESCGFHKQLIRNMLYVLGEKNYHLNQKIDYLILKGMREKLALYLLEQSYKEGQRAFNIPLNRNDLAEYLNVSRSAMSRELSRMKDEGLIDFYKNSFKICNEVELKNYLR</sequence>
<dbReference type="GO" id="GO:0005829">
    <property type="term" value="C:cytosol"/>
    <property type="evidence" value="ECO:0007669"/>
    <property type="project" value="TreeGrafter"/>
</dbReference>
<proteinExistence type="predicted"/>
<accession>A0AA42DKM7</accession>
<comment type="caution">
    <text evidence="6">The sequence shown here is derived from an EMBL/GenBank/DDBJ whole genome shotgun (WGS) entry which is preliminary data.</text>
</comment>
<dbReference type="InterPro" id="IPR000595">
    <property type="entry name" value="cNMP-bd_dom"/>
</dbReference>
<feature type="domain" description="HTH crp-type" evidence="5">
    <location>
        <begin position="154"/>
        <end position="222"/>
    </location>
</feature>
<dbReference type="PROSITE" id="PS50042">
    <property type="entry name" value="CNMP_BINDING_3"/>
    <property type="match status" value="1"/>
</dbReference>
<feature type="domain" description="Cyclic nucleotide-binding" evidence="4">
    <location>
        <begin position="13"/>
        <end position="110"/>
    </location>
</feature>
<evidence type="ECO:0000259" key="5">
    <source>
        <dbReference type="PROSITE" id="PS51063"/>
    </source>
</evidence>
<keyword evidence="3" id="KW-0804">Transcription</keyword>
<dbReference type="GO" id="GO:0003700">
    <property type="term" value="F:DNA-binding transcription factor activity"/>
    <property type="evidence" value="ECO:0007669"/>
    <property type="project" value="TreeGrafter"/>
</dbReference>
<dbReference type="Pfam" id="PF00027">
    <property type="entry name" value="cNMP_binding"/>
    <property type="match status" value="1"/>
</dbReference>
<dbReference type="PANTHER" id="PTHR24567:SF58">
    <property type="entry name" value="CYCLIC AMP-BINDING REGULATORY PROTEIN"/>
    <property type="match status" value="1"/>
</dbReference>
<dbReference type="SMART" id="SM00100">
    <property type="entry name" value="cNMP"/>
    <property type="match status" value="1"/>
</dbReference>
<evidence type="ECO:0000313" key="6">
    <source>
        <dbReference type="EMBL" id="MDA3730762.1"/>
    </source>
</evidence>
<dbReference type="PROSITE" id="PS51063">
    <property type="entry name" value="HTH_CRP_2"/>
    <property type="match status" value="1"/>
</dbReference>
<evidence type="ECO:0000256" key="2">
    <source>
        <dbReference type="ARBA" id="ARBA00023125"/>
    </source>
</evidence>
<dbReference type="InterPro" id="IPR014710">
    <property type="entry name" value="RmlC-like_jellyroll"/>
</dbReference>
<organism evidence="6 7">
    <name type="scientific">Holtiella tumoricola</name>
    <dbReference type="NCBI Taxonomy" id="3018743"/>
    <lineage>
        <taxon>Bacteria</taxon>
        <taxon>Bacillati</taxon>
        <taxon>Bacillota</taxon>
        <taxon>Clostridia</taxon>
        <taxon>Lachnospirales</taxon>
        <taxon>Cellulosilyticaceae</taxon>
        <taxon>Holtiella</taxon>
    </lineage>
</organism>
<dbReference type="InterPro" id="IPR036390">
    <property type="entry name" value="WH_DNA-bd_sf"/>
</dbReference>
<dbReference type="InterPro" id="IPR050397">
    <property type="entry name" value="Env_Response_Regulators"/>
</dbReference>
<evidence type="ECO:0000256" key="1">
    <source>
        <dbReference type="ARBA" id="ARBA00023015"/>
    </source>
</evidence>
<dbReference type="Gene3D" id="2.60.120.10">
    <property type="entry name" value="Jelly Rolls"/>
    <property type="match status" value="1"/>
</dbReference>
<dbReference type="InterPro" id="IPR018490">
    <property type="entry name" value="cNMP-bd_dom_sf"/>
</dbReference>
<dbReference type="EMBL" id="JAQIFT010000016">
    <property type="protein sequence ID" value="MDA3730762.1"/>
    <property type="molecule type" value="Genomic_DNA"/>
</dbReference>
<keyword evidence="2" id="KW-0238">DNA-binding</keyword>
<dbReference type="Pfam" id="PF13545">
    <property type="entry name" value="HTH_Crp_2"/>
    <property type="match status" value="1"/>
</dbReference>
<protein>
    <submittedName>
        <fullName evidence="6">Crp/Fnr family transcriptional regulator</fullName>
    </submittedName>
</protein>
<evidence type="ECO:0000313" key="7">
    <source>
        <dbReference type="Proteomes" id="UP001169242"/>
    </source>
</evidence>
<reference evidence="6" key="1">
    <citation type="journal article" date="2023" name="Int. J. Syst. Evol. Microbiol.">
        <title>&lt;i&gt;Holtiella tumoricola&lt;/i&gt; gen. nov. sp. nov., isolated from a human clinical sample.</title>
        <authorList>
            <person name="Allen-Vercoe E."/>
            <person name="Daigneault M.C."/>
            <person name="Vancuren S.J."/>
            <person name="Cochrane K."/>
            <person name="O'Neal L.L."/>
            <person name="Sankaranarayanan K."/>
            <person name="Lawson P.A."/>
        </authorList>
    </citation>
    <scope>NUCLEOTIDE SEQUENCE</scope>
    <source>
        <strain evidence="6">CC70A</strain>
    </source>
</reference>
<dbReference type="SMART" id="SM00419">
    <property type="entry name" value="HTH_CRP"/>
    <property type="match status" value="1"/>
</dbReference>
<dbReference type="CDD" id="cd00038">
    <property type="entry name" value="CAP_ED"/>
    <property type="match status" value="1"/>
</dbReference>
<dbReference type="GO" id="GO:0003677">
    <property type="term" value="F:DNA binding"/>
    <property type="evidence" value="ECO:0007669"/>
    <property type="project" value="UniProtKB-KW"/>
</dbReference>
<gene>
    <name evidence="6" type="ORF">PBV87_04515</name>
</gene>
<keyword evidence="7" id="KW-1185">Reference proteome</keyword>
<dbReference type="AlphaFoldDB" id="A0AA42DKM7"/>
<name>A0AA42DKM7_9FIRM</name>
<dbReference type="PANTHER" id="PTHR24567">
    <property type="entry name" value="CRP FAMILY TRANSCRIPTIONAL REGULATORY PROTEIN"/>
    <property type="match status" value="1"/>
</dbReference>